<dbReference type="GO" id="GO:0003723">
    <property type="term" value="F:RNA binding"/>
    <property type="evidence" value="ECO:0007669"/>
    <property type="project" value="InterPro"/>
</dbReference>
<dbReference type="Ensembl" id="ENSGALT00010054805.1">
    <property type="protein sequence ID" value="ENSGALP00010033122.1"/>
    <property type="gene ID" value="ENSGALG00010022516.1"/>
</dbReference>
<dbReference type="GO" id="GO:0001522">
    <property type="term" value="P:pseudouridine synthesis"/>
    <property type="evidence" value="ECO:0007669"/>
    <property type="project" value="InterPro"/>
</dbReference>
<dbReference type="GO" id="GO:0160148">
    <property type="term" value="F:tRNA pseudouridine(55) synthase activity"/>
    <property type="evidence" value="ECO:0007669"/>
    <property type="project" value="UniProtKB-EC"/>
</dbReference>
<evidence type="ECO:0000259" key="5">
    <source>
        <dbReference type="Pfam" id="PF01509"/>
    </source>
</evidence>
<dbReference type="GO" id="GO:0008033">
    <property type="term" value="P:tRNA processing"/>
    <property type="evidence" value="ECO:0007669"/>
    <property type="project" value="UniProtKB-KW"/>
</dbReference>
<evidence type="ECO:0000313" key="6">
    <source>
        <dbReference type="Ensembl" id="ENSGALP00010033122.1"/>
    </source>
</evidence>
<evidence type="ECO:0000313" key="7">
    <source>
        <dbReference type="Proteomes" id="UP000000539"/>
    </source>
</evidence>
<dbReference type="PANTHER" id="PTHR13767">
    <property type="entry name" value="TRNA-PSEUDOURIDINE SYNTHASE"/>
    <property type="match status" value="1"/>
</dbReference>
<evidence type="ECO:0000256" key="3">
    <source>
        <dbReference type="ARBA" id="ARBA00022694"/>
    </source>
</evidence>
<reference evidence="6" key="3">
    <citation type="submission" date="2025-09" db="UniProtKB">
        <authorList>
            <consortium name="Ensembl"/>
        </authorList>
    </citation>
    <scope>IDENTIFICATION</scope>
    <source>
        <strain evidence="6">broiler</strain>
    </source>
</reference>
<dbReference type="InterPro" id="IPR020103">
    <property type="entry name" value="PsdUridine_synth_cat_dom_sf"/>
</dbReference>
<evidence type="ECO:0000256" key="2">
    <source>
        <dbReference type="ARBA" id="ARBA00012787"/>
    </source>
</evidence>
<keyword evidence="3" id="KW-0819">tRNA processing</keyword>
<dbReference type="Pfam" id="PF01509">
    <property type="entry name" value="TruB_N"/>
    <property type="match status" value="1"/>
</dbReference>
<dbReference type="InterPro" id="IPR014780">
    <property type="entry name" value="tRNA_psdUridine_synth_TruB"/>
</dbReference>
<comment type="similarity">
    <text evidence="1">Belongs to the pseudouridine synthase TruB family.</text>
</comment>
<feature type="domain" description="Pseudouridine synthase II N-terminal" evidence="5">
    <location>
        <begin position="31"/>
        <end position="82"/>
    </location>
</feature>
<dbReference type="AlphaFoldDB" id="A0A8V0ZQL4"/>
<name>A0A8V0ZQL4_CHICK</name>
<evidence type="ECO:0000256" key="1">
    <source>
        <dbReference type="ARBA" id="ARBA00008999"/>
    </source>
</evidence>
<sequence>MAKLNMCFHKKYWHWWGSTVLDGGHGFLLQEDQVTKSDLENVLQKFTGDIMQVPPLYSALKRDGERLSTLMKRGEAVEAKPARPMSNVAAAFMSGVWSVTLAKNFQPVPAYKN</sequence>
<reference evidence="6" key="2">
    <citation type="submission" date="2025-08" db="UniProtKB">
        <authorList>
            <consortium name="Ensembl"/>
        </authorList>
    </citation>
    <scope>IDENTIFICATION</scope>
    <source>
        <strain evidence="6">broiler</strain>
    </source>
</reference>
<dbReference type="InterPro" id="IPR002501">
    <property type="entry name" value="PsdUridine_synth_N"/>
</dbReference>
<dbReference type="GeneTree" id="ENSGT00940000158962"/>
<dbReference type="SUPFAM" id="SSF55120">
    <property type="entry name" value="Pseudouridine synthase"/>
    <property type="match status" value="1"/>
</dbReference>
<organism evidence="6 7">
    <name type="scientific">Gallus gallus</name>
    <name type="common">Chicken</name>
    <dbReference type="NCBI Taxonomy" id="9031"/>
    <lineage>
        <taxon>Eukaryota</taxon>
        <taxon>Metazoa</taxon>
        <taxon>Chordata</taxon>
        <taxon>Craniata</taxon>
        <taxon>Vertebrata</taxon>
        <taxon>Euteleostomi</taxon>
        <taxon>Archelosauria</taxon>
        <taxon>Archosauria</taxon>
        <taxon>Dinosauria</taxon>
        <taxon>Saurischia</taxon>
        <taxon>Theropoda</taxon>
        <taxon>Coelurosauria</taxon>
        <taxon>Aves</taxon>
        <taxon>Neognathae</taxon>
        <taxon>Galloanserae</taxon>
        <taxon>Galliformes</taxon>
        <taxon>Phasianidae</taxon>
        <taxon>Phasianinae</taxon>
        <taxon>Gallus</taxon>
    </lineage>
</organism>
<keyword evidence="4" id="KW-0413">Isomerase</keyword>
<protein>
    <recommendedName>
        <fullName evidence="2">tRNA pseudouridine(55) synthase</fullName>
        <ecNumber evidence="2">5.4.99.25</ecNumber>
    </recommendedName>
</protein>
<dbReference type="Proteomes" id="UP000000539">
    <property type="component" value="Chromosome 6"/>
</dbReference>
<accession>A0A8V0ZQL4</accession>
<dbReference type="EC" id="5.4.99.25" evidence="2"/>
<evidence type="ECO:0000256" key="4">
    <source>
        <dbReference type="ARBA" id="ARBA00023235"/>
    </source>
</evidence>
<dbReference type="PANTHER" id="PTHR13767:SF2">
    <property type="entry name" value="PSEUDOURIDYLATE SYNTHASE TRUB1"/>
    <property type="match status" value="1"/>
</dbReference>
<reference evidence="6" key="1">
    <citation type="submission" date="2020-11" db="EMBL/GenBank/DDBJ databases">
        <title>Gallus gallus (Chicken) genome, bGalGal1, GRCg7b, maternal haplotype autosomes + Z &amp; W.</title>
        <authorList>
            <person name="Warren W."/>
            <person name="Formenti G."/>
            <person name="Fedrigo O."/>
            <person name="Haase B."/>
            <person name="Mountcastle J."/>
            <person name="Balacco J."/>
            <person name="Tracey A."/>
            <person name="Schneider V."/>
            <person name="Okimoto R."/>
            <person name="Cheng H."/>
            <person name="Hawken R."/>
            <person name="Howe K."/>
            <person name="Jarvis E.D."/>
        </authorList>
    </citation>
    <scope>NUCLEOTIDE SEQUENCE [LARGE SCALE GENOMIC DNA]</scope>
    <source>
        <strain evidence="6">Broiler</strain>
    </source>
</reference>
<keyword evidence="7" id="KW-1185">Reference proteome</keyword>
<proteinExistence type="inferred from homology"/>
<dbReference type="Gene3D" id="3.30.2350.10">
    <property type="entry name" value="Pseudouridine synthase"/>
    <property type="match status" value="1"/>
</dbReference>